<reference evidence="2 3" key="1">
    <citation type="submission" date="2019-05" db="EMBL/GenBank/DDBJ databases">
        <title>Another draft genome of Portunus trituberculatus and its Hox gene families provides insights of decapod evolution.</title>
        <authorList>
            <person name="Jeong J.-H."/>
            <person name="Song I."/>
            <person name="Kim S."/>
            <person name="Choi T."/>
            <person name="Kim D."/>
            <person name="Ryu S."/>
            <person name="Kim W."/>
        </authorList>
    </citation>
    <scope>NUCLEOTIDE SEQUENCE [LARGE SCALE GENOMIC DNA]</scope>
    <source>
        <tissue evidence="2">Muscle</tissue>
    </source>
</reference>
<organism evidence="2 3">
    <name type="scientific">Portunus trituberculatus</name>
    <name type="common">Swimming crab</name>
    <name type="synonym">Neptunus trituberculatus</name>
    <dbReference type="NCBI Taxonomy" id="210409"/>
    <lineage>
        <taxon>Eukaryota</taxon>
        <taxon>Metazoa</taxon>
        <taxon>Ecdysozoa</taxon>
        <taxon>Arthropoda</taxon>
        <taxon>Crustacea</taxon>
        <taxon>Multicrustacea</taxon>
        <taxon>Malacostraca</taxon>
        <taxon>Eumalacostraca</taxon>
        <taxon>Eucarida</taxon>
        <taxon>Decapoda</taxon>
        <taxon>Pleocyemata</taxon>
        <taxon>Brachyura</taxon>
        <taxon>Eubrachyura</taxon>
        <taxon>Portunoidea</taxon>
        <taxon>Portunidae</taxon>
        <taxon>Portuninae</taxon>
        <taxon>Portunus</taxon>
    </lineage>
</organism>
<protein>
    <submittedName>
        <fullName evidence="2">Uncharacterized protein</fullName>
    </submittedName>
</protein>
<feature type="region of interest" description="Disordered" evidence="1">
    <location>
        <begin position="46"/>
        <end position="66"/>
    </location>
</feature>
<dbReference type="EMBL" id="VSRR010001088">
    <property type="protein sequence ID" value="MPC22440.1"/>
    <property type="molecule type" value="Genomic_DNA"/>
</dbReference>
<evidence type="ECO:0000313" key="3">
    <source>
        <dbReference type="Proteomes" id="UP000324222"/>
    </source>
</evidence>
<dbReference type="Proteomes" id="UP000324222">
    <property type="component" value="Unassembled WGS sequence"/>
</dbReference>
<dbReference type="AlphaFoldDB" id="A0A5B7DLQ0"/>
<proteinExistence type="predicted"/>
<evidence type="ECO:0000256" key="1">
    <source>
        <dbReference type="SAM" id="MobiDB-lite"/>
    </source>
</evidence>
<accession>A0A5B7DLQ0</accession>
<gene>
    <name evidence="2" type="ORF">E2C01_015455</name>
</gene>
<name>A0A5B7DLQ0_PORTR</name>
<keyword evidence="3" id="KW-1185">Reference proteome</keyword>
<evidence type="ECO:0000313" key="2">
    <source>
        <dbReference type="EMBL" id="MPC22440.1"/>
    </source>
</evidence>
<sequence length="106" mass="11475">MGGTAGPAAATPRNNVQLVTSVLVTCRALLSMGGCQMSFHRPCHHQARAAQPATGEGQVEESRSPMHRELEANKRWVAWYIYQPLPLAVTPLVLPTSSPEDSVLLQ</sequence>
<comment type="caution">
    <text evidence="2">The sequence shown here is derived from an EMBL/GenBank/DDBJ whole genome shotgun (WGS) entry which is preliminary data.</text>
</comment>